<dbReference type="EMBL" id="CP000613">
    <property type="protein sequence ID" value="ACI99263.1"/>
    <property type="molecule type" value="Genomic_DNA"/>
</dbReference>
<protein>
    <recommendedName>
        <fullName evidence="4">Lipoprotein</fullName>
    </recommendedName>
</protein>
<keyword evidence="1" id="KW-0472">Membrane</keyword>
<dbReference type="KEGG" id="rce:RC1_1867"/>
<sequence>MSIETATPSLPAGTAPVVRLYLTPALIAVAIAALAVLAACAPDRPVPHGGYGVNEQAERRAVLGTPAFAQFPPYRIVAPEAVVPDLDSHPQARDYATALRQGAARGATFAGHLAVARWSCGTGCQQWAFIDALDGRVLWGPTTAAGARYTMDSRLFVADADGTARYFVWDGSALRPLAG</sequence>
<dbReference type="RefSeq" id="WP_012567048.1">
    <property type="nucleotide sequence ID" value="NC_011420.2"/>
</dbReference>
<gene>
    <name evidence="2" type="ordered locus">RC1_1867</name>
</gene>
<evidence type="ECO:0000313" key="3">
    <source>
        <dbReference type="Proteomes" id="UP000001591"/>
    </source>
</evidence>
<dbReference type="Proteomes" id="UP000001591">
    <property type="component" value="Chromosome"/>
</dbReference>
<evidence type="ECO:0008006" key="4">
    <source>
        <dbReference type="Google" id="ProtNLM"/>
    </source>
</evidence>
<keyword evidence="1" id="KW-0812">Transmembrane</keyword>
<dbReference type="AlphaFoldDB" id="B6INS9"/>
<dbReference type="OrthoDB" id="8757135at2"/>
<reference evidence="2 3" key="1">
    <citation type="journal article" date="2010" name="BMC Genomics">
        <title>Metabolic flexibility revealed in the genome of the cyst-forming alpha-1 proteobacterium Rhodospirillum centenum.</title>
        <authorList>
            <person name="Lu Y.K."/>
            <person name="Marden J."/>
            <person name="Han M."/>
            <person name="Swingley W.D."/>
            <person name="Mastrian S.D."/>
            <person name="Chowdhury S.R."/>
            <person name="Hao J."/>
            <person name="Helmy T."/>
            <person name="Kim S."/>
            <person name="Kurdoglu A.A."/>
            <person name="Matthies H.J."/>
            <person name="Rollo D."/>
            <person name="Stothard P."/>
            <person name="Blankenship R.E."/>
            <person name="Bauer C.E."/>
            <person name="Touchman J.W."/>
        </authorList>
    </citation>
    <scope>NUCLEOTIDE SEQUENCE [LARGE SCALE GENOMIC DNA]</scope>
    <source>
        <strain evidence="3">ATCC 51521 / SW</strain>
    </source>
</reference>
<evidence type="ECO:0000256" key="1">
    <source>
        <dbReference type="SAM" id="Phobius"/>
    </source>
</evidence>
<keyword evidence="3" id="KW-1185">Reference proteome</keyword>
<proteinExistence type="predicted"/>
<evidence type="ECO:0000313" key="2">
    <source>
        <dbReference type="EMBL" id="ACI99263.1"/>
    </source>
</evidence>
<organism evidence="2 3">
    <name type="scientific">Rhodospirillum centenum (strain ATCC 51521 / SW)</name>
    <dbReference type="NCBI Taxonomy" id="414684"/>
    <lineage>
        <taxon>Bacteria</taxon>
        <taxon>Pseudomonadati</taxon>
        <taxon>Pseudomonadota</taxon>
        <taxon>Alphaproteobacteria</taxon>
        <taxon>Rhodospirillales</taxon>
        <taxon>Rhodospirillaceae</taxon>
        <taxon>Rhodospirillum</taxon>
    </lineage>
</organism>
<accession>B6INS9</accession>
<keyword evidence="1" id="KW-1133">Transmembrane helix</keyword>
<feature type="transmembrane region" description="Helical" evidence="1">
    <location>
        <begin position="20"/>
        <end position="41"/>
    </location>
</feature>
<dbReference type="STRING" id="414684.RC1_1867"/>
<name>B6INS9_RHOCS</name>
<dbReference type="HOGENOM" id="CLU_1369924_0_0_5"/>